<proteinExistence type="inferred from homology"/>
<evidence type="ECO:0000256" key="1">
    <source>
        <dbReference type="ARBA" id="ARBA00006484"/>
    </source>
</evidence>
<dbReference type="PRINTS" id="PR00080">
    <property type="entry name" value="SDRFAMILY"/>
</dbReference>
<gene>
    <name evidence="3" type="ORF">AWB68_08583</name>
</gene>
<comment type="caution">
    <text evidence="3">The sequence shown here is derived from an EMBL/GenBank/DDBJ whole genome shotgun (WGS) entry which is preliminary data.</text>
</comment>
<dbReference type="FunFam" id="3.40.50.720:FF:000084">
    <property type="entry name" value="Short-chain dehydrogenase reductase"/>
    <property type="match status" value="1"/>
</dbReference>
<dbReference type="InterPro" id="IPR036291">
    <property type="entry name" value="NAD(P)-bd_dom_sf"/>
</dbReference>
<dbReference type="CDD" id="cd05233">
    <property type="entry name" value="SDR_c"/>
    <property type="match status" value="1"/>
</dbReference>
<reference evidence="3" key="1">
    <citation type="submission" date="2016-01" db="EMBL/GenBank/DDBJ databases">
        <authorList>
            <person name="Peeters C."/>
        </authorList>
    </citation>
    <scope>NUCLEOTIDE SEQUENCE [LARGE SCALE GENOMIC DNA]</scope>
    <source>
        <strain evidence="3">LMG 22940</strain>
    </source>
</reference>
<dbReference type="InterPro" id="IPR002347">
    <property type="entry name" value="SDR_fam"/>
</dbReference>
<comment type="similarity">
    <text evidence="1">Belongs to the short-chain dehydrogenases/reductases (SDR) family.</text>
</comment>
<keyword evidence="2" id="KW-0560">Oxidoreductase</keyword>
<dbReference type="PANTHER" id="PTHR43639:SF1">
    <property type="entry name" value="SHORT-CHAIN DEHYDROGENASE_REDUCTASE FAMILY PROTEIN"/>
    <property type="match status" value="1"/>
</dbReference>
<evidence type="ECO:0000313" key="4">
    <source>
        <dbReference type="Proteomes" id="UP000054770"/>
    </source>
</evidence>
<dbReference type="RefSeq" id="WP_087650260.1">
    <property type="nucleotide sequence ID" value="NZ_FCON02000337.1"/>
</dbReference>
<dbReference type="PANTHER" id="PTHR43639">
    <property type="entry name" value="OXIDOREDUCTASE, SHORT-CHAIN DEHYDROGENASE/REDUCTASE FAMILY (AFU_ORTHOLOGUE AFUA_5G02870)"/>
    <property type="match status" value="1"/>
</dbReference>
<organism evidence="3 4">
    <name type="scientific">Caballeronia choica</name>
    <dbReference type="NCBI Taxonomy" id="326476"/>
    <lineage>
        <taxon>Bacteria</taxon>
        <taxon>Pseudomonadati</taxon>
        <taxon>Pseudomonadota</taxon>
        <taxon>Betaproteobacteria</taxon>
        <taxon>Burkholderiales</taxon>
        <taxon>Burkholderiaceae</taxon>
        <taxon>Caballeronia</taxon>
    </lineage>
</organism>
<dbReference type="SUPFAM" id="SSF51735">
    <property type="entry name" value="NAD(P)-binding Rossmann-fold domains"/>
    <property type="match status" value="1"/>
</dbReference>
<protein>
    <submittedName>
        <fullName evidence="3">Short-chain dehydrogenase/reductase SDR</fullName>
    </submittedName>
</protein>
<dbReference type="Proteomes" id="UP000054770">
    <property type="component" value="Unassembled WGS sequence"/>
</dbReference>
<dbReference type="Gene3D" id="3.40.50.720">
    <property type="entry name" value="NAD(P)-binding Rossmann-like Domain"/>
    <property type="match status" value="1"/>
</dbReference>
<keyword evidence="4" id="KW-1185">Reference proteome</keyword>
<sequence length="236" mass="24629">MSTSQKVVVVTGASQGIGAEVVKSFRKLDYRIVATARSIKPSDDPNILTVAGDIGDPATAQRVISEGVARFGRIDTLVNNAGIYIGKPFTQHTAEDYAAVVNVNIAGFFYITQLAIAEMERHSSGHVVSVTSSAVDAAISGVFSVLAALTKGGLNAATKSLAIEYARKGIRVNAVAPGIIKTPMHAPETHEALGAFHPLGRMGEMSDIADAILFLDSAPFITGEILHVDGGQSAGR</sequence>
<dbReference type="AlphaFoldDB" id="A0A158L3T3"/>
<dbReference type="PRINTS" id="PR00081">
    <property type="entry name" value="GDHRDH"/>
</dbReference>
<dbReference type="GO" id="GO:0016491">
    <property type="term" value="F:oxidoreductase activity"/>
    <property type="evidence" value="ECO:0007669"/>
    <property type="project" value="UniProtKB-KW"/>
</dbReference>
<accession>A0A158L3T3</accession>
<dbReference type="EMBL" id="FCON02000337">
    <property type="protein sequence ID" value="SAL87905.1"/>
    <property type="molecule type" value="Genomic_DNA"/>
</dbReference>
<name>A0A158L3T3_9BURK</name>
<evidence type="ECO:0000256" key="2">
    <source>
        <dbReference type="ARBA" id="ARBA00023002"/>
    </source>
</evidence>
<dbReference type="Pfam" id="PF13561">
    <property type="entry name" value="adh_short_C2"/>
    <property type="match status" value="1"/>
</dbReference>
<evidence type="ECO:0000313" key="3">
    <source>
        <dbReference type="EMBL" id="SAL87905.1"/>
    </source>
</evidence>
<dbReference type="OrthoDB" id="9806974at2"/>